<dbReference type="Gene3D" id="1.10.575.10">
    <property type="entry name" value="P1 Nuclease"/>
    <property type="match status" value="1"/>
</dbReference>
<evidence type="ECO:0000256" key="2">
    <source>
        <dbReference type="ARBA" id="ARBA00022723"/>
    </source>
</evidence>
<dbReference type="GO" id="GO:0006308">
    <property type="term" value="P:DNA catabolic process"/>
    <property type="evidence" value="ECO:0007669"/>
    <property type="project" value="InterPro"/>
</dbReference>
<dbReference type="PANTHER" id="PTHR33146">
    <property type="entry name" value="ENDONUCLEASE 4"/>
    <property type="match status" value="1"/>
</dbReference>
<keyword evidence="5" id="KW-1015">Disulfide bond</keyword>
<evidence type="ECO:0000256" key="4">
    <source>
        <dbReference type="ARBA" id="ARBA00022801"/>
    </source>
</evidence>
<dbReference type="GO" id="GO:0016788">
    <property type="term" value="F:hydrolase activity, acting on ester bonds"/>
    <property type="evidence" value="ECO:0007669"/>
    <property type="project" value="InterPro"/>
</dbReference>
<keyword evidence="7" id="KW-0732">Signal</keyword>
<dbReference type="GO" id="GO:0004519">
    <property type="term" value="F:endonuclease activity"/>
    <property type="evidence" value="ECO:0007669"/>
    <property type="project" value="UniProtKB-KW"/>
</dbReference>
<comment type="caution">
    <text evidence="8">The sequence shown here is derived from an EMBL/GenBank/DDBJ whole genome shotgun (WGS) entry which is preliminary data.</text>
</comment>
<organism evidence="8 9">
    <name type="scientific">Stenotrophomonas rhizophila</name>
    <dbReference type="NCBI Taxonomy" id="216778"/>
    <lineage>
        <taxon>Bacteria</taxon>
        <taxon>Pseudomonadati</taxon>
        <taxon>Pseudomonadota</taxon>
        <taxon>Gammaproteobacteria</taxon>
        <taxon>Lysobacterales</taxon>
        <taxon>Lysobacteraceae</taxon>
        <taxon>Stenotrophomonas</taxon>
    </lineage>
</organism>
<dbReference type="SUPFAM" id="SSF48537">
    <property type="entry name" value="Phospholipase C/P1 nuclease"/>
    <property type="match status" value="1"/>
</dbReference>
<keyword evidence="1" id="KW-0540">Nuclease</keyword>
<dbReference type="InterPro" id="IPR003154">
    <property type="entry name" value="S1/P1nuclease"/>
</dbReference>
<feature type="signal peptide" evidence="7">
    <location>
        <begin position="1"/>
        <end position="25"/>
    </location>
</feature>
<feature type="chain" id="PRO_5031494188" evidence="7">
    <location>
        <begin position="26"/>
        <end position="271"/>
    </location>
</feature>
<keyword evidence="6" id="KW-0325">Glycoprotein</keyword>
<dbReference type="CDD" id="cd11010">
    <property type="entry name" value="S1-P1_nuclease"/>
    <property type="match status" value="1"/>
</dbReference>
<evidence type="ECO:0000256" key="5">
    <source>
        <dbReference type="ARBA" id="ARBA00023157"/>
    </source>
</evidence>
<evidence type="ECO:0000256" key="6">
    <source>
        <dbReference type="ARBA" id="ARBA00023180"/>
    </source>
</evidence>
<dbReference type="AlphaFoldDB" id="A0A7V7YGF8"/>
<accession>A0A7V7YGF8</accession>
<name>A0A7V7YGF8_9GAMM</name>
<evidence type="ECO:0000256" key="1">
    <source>
        <dbReference type="ARBA" id="ARBA00022722"/>
    </source>
</evidence>
<dbReference type="Proteomes" id="UP000449004">
    <property type="component" value="Unassembled WGS sequence"/>
</dbReference>
<dbReference type="GO" id="GO:0003676">
    <property type="term" value="F:nucleic acid binding"/>
    <property type="evidence" value="ECO:0007669"/>
    <property type="project" value="InterPro"/>
</dbReference>
<keyword evidence="4" id="KW-0378">Hydrolase</keyword>
<evidence type="ECO:0000256" key="7">
    <source>
        <dbReference type="SAM" id="SignalP"/>
    </source>
</evidence>
<evidence type="ECO:0000256" key="3">
    <source>
        <dbReference type="ARBA" id="ARBA00022759"/>
    </source>
</evidence>
<keyword evidence="2" id="KW-0479">Metal-binding</keyword>
<dbReference type="EMBL" id="WELC01000010">
    <property type="protein sequence ID" value="KAB7630563.1"/>
    <property type="molecule type" value="Genomic_DNA"/>
</dbReference>
<proteinExistence type="predicted"/>
<gene>
    <name evidence="8" type="ORF">F9K92_09350</name>
</gene>
<dbReference type="Pfam" id="PF02265">
    <property type="entry name" value="S1-P1_nuclease"/>
    <property type="match status" value="1"/>
</dbReference>
<dbReference type="PANTHER" id="PTHR33146:SF26">
    <property type="entry name" value="ENDONUCLEASE 4"/>
    <property type="match status" value="1"/>
</dbReference>
<evidence type="ECO:0000313" key="8">
    <source>
        <dbReference type="EMBL" id="KAB7630563.1"/>
    </source>
</evidence>
<dbReference type="RefSeq" id="WP_152152524.1">
    <property type="nucleotide sequence ID" value="NZ_WELC01000010.1"/>
</dbReference>
<evidence type="ECO:0000313" key="9">
    <source>
        <dbReference type="Proteomes" id="UP000449004"/>
    </source>
</evidence>
<dbReference type="GO" id="GO:0046872">
    <property type="term" value="F:metal ion binding"/>
    <property type="evidence" value="ECO:0007669"/>
    <property type="project" value="UniProtKB-KW"/>
</dbReference>
<protein>
    <submittedName>
        <fullName evidence="8">Endonuclease</fullName>
    </submittedName>
</protein>
<dbReference type="InterPro" id="IPR008947">
    <property type="entry name" value="PLipase_C/P1_nuclease_dom_sf"/>
</dbReference>
<sequence length="271" mass="29779">MNMPSLLPATALALALTFVSTDALAWGAQGHRLVARIAETRLTPQTQAEVDRLLAAEPDPTLHAIAPWADQLRAKDPDLGKRSAGWHYVNIGEDDCHYEVQKHCKNGNCVVEALKVQTAILGDRSKSDAERAQALKFVVHFAGDIHQPMHAGYGHDKGGNDFQVQFNNRGTNLHSLWDSGMLNEQTLDDDQYLKRLLALPKPAFGKRSNITVDAAQWAEASCRIAIAPGVYPDKRTLGPSYAATYRPVAERELRVAGERLAVLLNDTLGKR</sequence>
<keyword evidence="3 8" id="KW-0255">Endonuclease</keyword>
<reference evidence="8 9" key="1">
    <citation type="submission" date="2019-10" db="EMBL/GenBank/DDBJ databases">
        <title>Halotolerant bacteria associated to Saharan-endemic halophytes Stipa tenacissima L. and Atriplex halimus L mitigate salt stress and promote growth of tomato plants.</title>
        <authorList>
            <person name="Dif G."/>
        </authorList>
    </citation>
    <scope>NUCLEOTIDE SEQUENCE [LARGE SCALE GENOMIC DNA]</scope>
    <source>
        <strain evidence="8 9">IS26</strain>
    </source>
</reference>